<dbReference type="GO" id="GO:0016853">
    <property type="term" value="F:isomerase activity"/>
    <property type="evidence" value="ECO:0007669"/>
    <property type="project" value="UniProtKB-KW"/>
</dbReference>
<dbReference type="EMBL" id="CTRP01000014">
    <property type="protein sequence ID" value="CQR73785.1"/>
    <property type="molecule type" value="Genomic_DNA"/>
</dbReference>
<dbReference type="InterPro" id="IPR013022">
    <property type="entry name" value="Xyl_isomerase-like_TIM-brl"/>
</dbReference>
<dbReference type="SUPFAM" id="SSF51658">
    <property type="entry name" value="Xylose isomerase-like"/>
    <property type="match status" value="1"/>
</dbReference>
<dbReference type="PANTHER" id="PTHR12110">
    <property type="entry name" value="HYDROXYPYRUVATE ISOMERASE"/>
    <property type="match status" value="1"/>
</dbReference>
<feature type="domain" description="Xylose isomerase-like TIM barrel" evidence="1">
    <location>
        <begin position="21"/>
        <end position="278"/>
    </location>
</feature>
<gene>
    <name evidence="2" type="ORF">SpAn4DRAFT_0247</name>
</gene>
<keyword evidence="3" id="KW-1185">Reference proteome</keyword>
<organism evidence="2 3">
    <name type="scientific">Sporomusa ovata</name>
    <dbReference type="NCBI Taxonomy" id="2378"/>
    <lineage>
        <taxon>Bacteria</taxon>
        <taxon>Bacillati</taxon>
        <taxon>Bacillota</taxon>
        <taxon>Negativicutes</taxon>
        <taxon>Selenomonadales</taxon>
        <taxon>Sporomusaceae</taxon>
        <taxon>Sporomusa</taxon>
    </lineage>
</organism>
<dbReference type="Pfam" id="PF01261">
    <property type="entry name" value="AP_endonuc_2"/>
    <property type="match status" value="1"/>
</dbReference>
<evidence type="ECO:0000313" key="3">
    <source>
        <dbReference type="Proteomes" id="UP000049855"/>
    </source>
</evidence>
<sequence>MELAFSTNGYVKFSLAESIKSIAALGYRGVEILADSPHINPLTISERECDDIVNMLASCKLKVSNINANTAICLYGKNRLPEEILFGPSLASSDSQLRAQRVEYTLKAIDLAAKLGAHCVSITSGRLTPGNPPDNAFRHLIASLSRVLEHALKRNVLIGIEYEPGLLVESEEDFLQLVQTINCPNLGLNLDIGHSHVAGENVCEVIARNSGRIWNVHIEDILGRRHYHLIPGEGDIDFTRVLSALYYCNYRSYLTVELYTYQDDSAEAARQSLAYLQDTLTKLGAKTII</sequence>
<reference evidence="3" key="1">
    <citation type="submission" date="2015-03" db="EMBL/GenBank/DDBJ databases">
        <authorList>
            <person name="Nijsse Bart"/>
        </authorList>
    </citation>
    <scope>NUCLEOTIDE SEQUENCE [LARGE SCALE GENOMIC DNA]</scope>
</reference>
<dbReference type="InterPro" id="IPR050312">
    <property type="entry name" value="IolE/XylAMocC-like"/>
</dbReference>
<proteinExistence type="predicted"/>
<dbReference type="Gene3D" id="3.20.20.150">
    <property type="entry name" value="Divalent-metal-dependent TIM barrel enzymes"/>
    <property type="match status" value="1"/>
</dbReference>
<dbReference type="AlphaFoldDB" id="A0A0U1L2P4"/>
<dbReference type="Proteomes" id="UP000049855">
    <property type="component" value="Unassembled WGS sequence"/>
</dbReference>
<protein>
    <submittedName>
        <fullName evidence="2">Putaive isomerase</fullName>
    </submittedName>
</protein>
<dbReference type="RefSeq" id="WP_021171044.1">
    <property type="nucleotide sequence ID" value="NZ_CTRP01000014.1"/>
</dbReference>
<dbReference type="InterPro" id="IPR036237">
    <property type="entry name" value="Xyl_isomerase-like_sf"/>
</dbReference>
<evidence type="ECO:0000313" key="2">
    <source>
        <dbReference type="EMBL" id="CQR73785.1"/>
    </source>
</evidence>
<name>A0A0U1L2P4_9FIRM</name>
<accession>A0A0U1L2P4</accession>
<keyword evidence="2" id="KW-0413">Isomerase</keyword>
<evidence type="ECO:0000259" key="1">
    <source>
        <dbReference type="Pfam" id="PF01261"/>
    </source>
</evidence>